<dbReference type="InterPro" id="IPR000994">
    <property type="entry name" value="Pept_M24"/>
</dbReference>
<dbReference type="InterPro" id="IPR050422">
    <property type="entry name" value="X-Pro_aminopeptidase_P"/>
</dbReference>
<feature type="domain" description="Creatinase N-terminal" evidence="5">
    <location>
        <begin position="36"/>
        <end position="160"/>
    </location>
</feature>
<dbReference type="RefSeq" id="WP_317195852.1">
    <property type="nucleotide sequence ID" value="NZ_JAEQMU010000004.1"/>
</dbReference>
<dbReference type="PANTHER" id="PTHR43763">
    <property type="entry name" value="XAA-PRO AMINOPEPTIDASE 1"/>
    <property type="match status" value="1"/>
</dbReference>
<reference evidence="8" key="1">
    <citation type="journal article" date="2019" name="Int. J. Syst. Evol. Microbiol.">
        <title>The Global Catalogue of Microorganisms (GCM) 10K type strain sequencing project: providing services to taxonomists for standard genome sequencing and annotation.</title>
        <authorList>
            <consortium name="The Broad Institute Genomics Platform"/>
            <consortium name="The Broad Institute Genome Sequencing Center for Infectious Disease"/>
            <person name="Wu L."/>
            <person name="Ma J."/>
        </authorList>
    </citation>
    <scope>NUCLEOTIDE SEQUENCE [LARGE SCALE GENOMIC DNA]</scope>
    <source>
        <strain evidence="8">KCTC 52298</strain>
    </source>
</reference>
<evidence type="ECO:0000259" key="4">
    <source>
        <dbReference type="Pfam" id="PF00557"/>
    </source>
</evidence>
<dbReference type="Pfam" id="PF16189">
    <property type="entry name" value="Creatinase_N_2"/>
    <property type="match status" value="1"/>
</dbReference>
<keyword evidence="7" id="KW-0031">Aminopeptidase</keyword>
<feature type="domain" description="Peptidase M24" evidence="4">
    <location>
        <begin position="342"/>
        <end position="550"/>
    </location>
</feature>
<evidence type="ECO:0000313" key="7">
    <source>
        <dbReference type="EMBL" id="MFD2557296.1"/>
    </source>
</evidence>
<dbReference type="GO" id="GO:0004177">
    <property type="term" value="F:aminopeptidase activity"/>
    <property type="evidence" value="ECO:0007669"/>
    <property type="project" value="UniProtKB-KW"/>
</dbReference>
<dbReference type="Pfam" id="PF00557">
    <property type="entry name" value="Peptidase_M24"/>
    <property type="match status" value="1"/>
</dbReference>
<dbReference type="Pfam" id="PF01321">
    <property type="entry name" value="Creatinase_N"/>
    <property type="match status" value="1"/>
</dbReference>
<gene>
    <name evidence="7" type="ORF">ACFSQW_23120</name>
</gene>
<protein>
    <submittedName>
        <fullName evidence="7">Aminopeptidase P family protein</fullName>
        <ecNumber evidence="7">3.4.11.-</ecNumber>
    </submittedName>
</protein>
<evidence type="ECO:0000259" key="5">
    <source>
        <dbReference type="Pfam" id="PF01321"/>
    </source>
</evidence>
<comment type="similarity">
    <text evidence="1">Belongs to the peptidase M24B family.</text>
</comment>
<dbReference type="SUPFAM" id="SSF55920">
    <property type="entry name" value="Creatinase/aminopeptidase"/>
    <property type="match status" value="1"/>
</dbReference>
<comment type="caution">
    <text evidence="7">The sequence shown here is derived from an EMBL/GenBank/DDBJ whole genome shotgun (WGS) entry which is preliminary data.</text>
</comment>
<evidence type="ECO:0000256" key="1">
    <source>
        <dbReference type="ARBA" id="ARBA00008766"/>
    </source>
</evidence>
<keyword evidence="2" id="KW-0479">Metal-binding</keyword>
<sequence length="621" mass="69326">MMIVKERNAGAQFRKGIEIANLQEIFSYKNMSHLERLTKVRGLMKEQGIDAYIIPSSDPHISEYLPERYKCIEWTSGFSGSAGTLVITPDFAGLWTDARYFVQAAEQLAGTGFELVKLKVQAAAEYVEWLDQRLEKGAKVAFDGNLASLLVAQTVKNSLEPRGIVVDGHVDLLGTIWEGRPALPQVKAYLLGEDITGQRTGSKLEEVRKALQKYRVEGHFISSLDDLAWLLNVRGQDVPCNPVVLGFVYVTQEEAILFVESSKLDKEAVAELEREGVRVLDYANAFAFVKDISISSILIDPKRTCFAIYDNIPAGVKIVERINPSTSLKTIKNKTEIAHVRNTMVNDGVAMTKFFKWLEETLGKEELSEISIAEKLQGFRAAQPGFVDISFNTIAGYLDHGALPHYHATEASNYTLKPSGLLLVDSGGQYKTGTTDITRVVSLGNVTQEEKEDYTIVLKGTIEGSQAIYPQNTRGYQIDAITRRPIWETLRNYGHGTGHGVGFFLNVHEGPQVINPTNVDIPLEEGMITSIEPGLYREGKHGIRIENLVLSANYKSSQFGDFMNFETLTICYIATDLVEKNLLQQSHIDWLNGYNQWVYDKLSPLLTEEEAGWLKDKTQAI</sequence>
<evidence type="ECO:0000256" key="3">
    <source>
        <dbReference type="ARBA" id="ARBA00022801"/>
    </source>
</evidence>
<proteinExistence type="inferred from homology"/>
<keyword evidence="7" id="KW-0645">Protease</keyword>
<dbReference type="Gene3D" id="3.40.350.10">
    <property type="entry name" value="Creatinase/prolidase N-terminal domain"/>
    <property type="match status" value="2"/>
</dbReference>
<dbReference type="Pfam" id="PF16188">
    <property type="entry name" value="Peptidase_M24_C"/>
    <property type="match status" value="1"/>
</dbReference>
<dbReference type="CDD" id="cd01085">
    <property type="entry name" value="APP"/>
    <property type="match status" value="1"/>
</dbReference>
<evidence type="ECO:0000313" key="8">
    <source>
        <dbReference type="Proteomes" id="UP001597440"/>
    </source>
</evidence>
<dbReference type="InterPro" id="IPR032416">
    <property type="entry name" value="Peptidase_M24_C"/>
</dbReference>
<dbReference type="SUPFAM" id="SSF53092">
    <property type="entry name" value="Creatinase/prolidase N-terminal domain"/>
    <property type="match status" value="1"/>
</dbReference>
<dbReference type="InterPro" id="IPR029149">
    <property type="entry name" value="Creatin/AminoP/Spt16_N"/>
</dbReference>
<organism evidence="7 8">
    <name type="scientific">Sphingobacterium tabacisoli</name>
    <dbReference type="NCBI Taxonomy" id="2044855"/>
    <lineage>
        <taxon>Bacteria</taxon>
        <taxon>Pseudomonadati</taxon>
        <taxon>Bacteroidota</taxon>
        <taxon>Sphingobacteriia</taxon>
        <taxon>Sphingobacteriales</taxon>
        <taxon>Sphingobacteriaceae</taxon>
        <taxon>Sphingobacterium</taxon>
    </lineage>
</organism>
<keyword evidence="8" id="KW-1185">Reference proteome</keyword>
<accession>A0ABW5L9B0</accession>
<dbReference type="PANTHER" id="PTHR43763:SF6">
    <property type="entry name" value="XAA-PRO AMINOPEPTIDASE 1"/>
    <property type="match status" value="1"/>
</dbReference>
<dbReference type="InterPro" id="IPR036005">
    <property type="entry name" value="Creatinase/aminopeptidase-like"/>
</dbReference>
<dbReference type="Proteomes" id="UP001597440">
    <property type="component" value="Unassembled WGS sequence"/>
</dbReference>
<dbReference type="InterPro" id="IPR033740">
    <property type="entry name" value="Pept_M24B"/>
</dbReference>
<dbReference type="EMBL" id="JBHULD010000026">
    <property type="protein sequence ID" value="MFD2557296.1"/>
    <property type="molecule type" value="Genomic_DNA"/>
</dbReference>
<evidence type="ECO:0000259" key="6">
    <source>
        <dbReference type="Pfam" id="PF16188"/>
    </source>
</evidence>
<name>A0ABW5L9B0_9SPHI</name>
<evidence type="ECO:0000256" key="2">
    <source>
        <dbReference type="ARBA" id="ARBA00022723"/>
    </source>
</evidence>
<dbReference type="EC" id="3.4.11.-" evidence="7"/>
<dbReference type="InterPro" id="IPR000587">
    <property type="entry name" value="Creatinase_N"/>
</dbReference>
<feature type="domain" description="Peptidase M24 C-terminal" evidence="6">
    <location>
        <begin position="562"/>
        <end position="621"/>
    </location>
</feature>
<dbReference type="Gene3D" id="3.90.230.10">
    <property type="entry name" value="Creatinase/methionine aminopeptidase superfamily"/>
    <property type="match status" value="1"/>
</dbReference>
<keyword evidence="3 7" id="KW-0378">Hydrolase</keyword>